<dbReference type="Proteomes" id="UP000176786">
    <property type="component" value="Unassembled WGS sequence"/>
</dbReference>
<keyword evidence="1 5" id="KW-1003">Cell membrane</keyword>
<reference evidence="8 9" key="1">
    <citation type="journal article" date="2016" name="Nat. Commun.">
        <title>Thousands of microbial genomes shed light on interconnected biogeochemical processes in an aquifer system.</title>
        <authorList>
            <person name="Anantharaman K."/>
            <person name="Brown C.T."/>
            <person name="Hug L.A."/>
            <person name="Sharon I."/>
            <person name="Castelle C.J."/>
            <person name="Probst A.J."/>
            <person name="Thomas B.C."/>
            <person name="Singh A."/>
            <person name="Wilkins M.J."/>
            <person name="Karaoz U."/>
            <person name="Brodie E.L."/>
            <person name="Williams K.H."/>
            <person name="Hubbard S.S."/>
            <person name="Banfield J.F."/>
        </authorList>
    </citation>
    <scope>NUCLEOTIDE SEQUENCE [LARGE SCALE GENOMIC DNA]</scope>
</reference>
<evidence type="ECO:0000256" key="5">
    <source>
        <dbReference type="HAMAP-Rule" id="MF_02033"/>
    </source>
</evidence>
<evidence type="ECO:0000256" key="2">
    <source>
        <dbReference type="ARBA" id="ARBA00022618"/>
    </source>
</evidence>
<evidence type="ECO:0000313" key="8">
    <source>
        <dbReference type="EMBL" id="OGE85591.1"/>
    </source>
</evidence>
<dbReference type="GO" id="GO:0032153">
    <property type="term" value="C:cell division site"/>
    <property type="evidence" value="ECO:0007669"/>
    <property type="project" value="UniProtKB-UniRule"/>
</dbReference>
<evidence type="ECO:0000256" key="1">
    <source>
        <dbReference type="ARBA" id="ARBA00022475"/>
    </source>
</evidence>
<comment type="subcellular location">
    <subcellularLocation>
        <location evidence="5">Cell membrane</location>
        <topology evidence="5">Peripheral membrane protein</topology>
        <orientation evidence="5">Cytoplasmic side</orientation>
    </subcellularLocation>
    <text evidence="5">Localizes to the Z ring in an FtsZ-dependent manner. Targeted to the membrane through a conserved C-terminal amphipathic helix.</text>
</comment>
<evidence type="ECO:0000256" key="4">
    <source>
        <dbReference type="ARBA" id="ARBA00023306"/>
    </source>
</evidence>
<name>A0A1F5P6Q5_9BACT</name>
<dbReference type="SUPFAM" id="SSF53067">
    <property type="entry name" value="Actin-like ATPase domain"/>
    <property type="match status" value="2"/>
</dbReference>
<dbReference type="InterPro" id="IPR050696">
    <property type="entry name" value="FtsA/MreB"/>
</dbReference>
<comment type="caution">
    <text evidence="8">The sequence shown here is derived from an EMBL/GenBank/DDBJ whole genome shotgun (WGS) entry which is preliminary data.</text>
</comment>
<comment type="subunit">
    <text evidence="5">Self-interacts. Interacts with FtsZ.</text>
</comment>
<dbReference type="GO" id="GO:0009898">
    <property type="term" value="C:cytoplasmic side of plasma membrane"/>
    <property type="evidence" value="ECO:0007669"/>
    <property type="project" value="UniProtKB-UniRule"/>
</dbReference>
<evidence type="ECO:0000259" key="7">
    <source>
        <dbReference type="SMART" id="SM00842"/>
    </source>
</evidence>
<dbReference type="STRING" id="1817832.A3J48_04510"/>
<dbReference type="SMART" id="SM00842">
    <property type="entry name" value="FtsA"/>
    <property type="match status" value="1"/>
</dbReference>
<accession>A0A1F5P6Q5</accession>
<evidence type="ECO:0000256" key="6">
    <source>
        <dbReference type="PIRNR" id="PIRNR003101"/>
    </source>
</evidence>
<dbReference type="Pfam" id="PF02491">
    <property type="entry name" value="SHS2_FTSA"/>
    <property type="match status" value="1"/>
</dbReference>
<dbReference type="InterPro" id="IPR020823">
    <property type="entry name" value="Cell_div_FtsA"/>
</dbReference>
<dbReference type="AlphaFoldDB" id="A0A1F5P6Q5"/>
<evidence type="ECO:0000256" key="3">
    <source>
        <dbReference type="ARBA" id="ARBA00023136"/>
    </source>
</evidence>
<dbReference type="PANTHER" id="PTHR32432">
    <property type="entry name" value="CELL DIVISION PROTEIN FTSA-RELATED"/>
    <property type="match status" value="1"/>
</dbReference>
<keyword evidence="4 5" id="KW-0131">Cell cycle</keyword>
<feature type="domain" description="SHS2" evidence="7">
    <location>
        <begin position="7"/>
        <end position="196"/>
    </location>
</feature>
<keyword evidence="3 5" id="KW-0472">Membrane</keyword>
<dbReference type="InterPro" id="IPR003494">
    <property type="entry name" value="SHS2_FtsA"/>
</dbReference>
<dbReference type="CDD" id="cd24048">
    <property type="entry name" value="ASKHA_NBD_FtsA"/>
    <property type="match status" value="1"/>
</dbReference>
<dbReference type="Pfam" id="PF14450">
    <property type="entry name" value="FtsA"/>
    <property type="match status" value="1"/>
</dbReference>
<dbReference type="PIRSF" id="PIRSF003101">
    <property type="entry name" value="FtsA"/>
    <property type="match status" value="1"/>
</dbReference>
<dbReference type="GO" id="GO:0043093">
    <property type="term" value="P:FtsZ-dependent cytokinesis"/>
    <property type="evidence" value="ECO:0007669"/>
    <property type="project" value="UniProtKB-UniRule"/>
</dbReference>
<dbReference type="HAMAP" id="MF_02033">
    <property type="entry name" value="FtsA"/>
    <property type="match status" value="1"/>
</dbReference>
<dbReference type="InterPro" id="IPR043129">
    <property type="entry name" value="ATPase_NBD"/>
</dbReference>
<dbReference type="NCBIfam" id="TIGR01174">
    <property type="entry name" value="ftsA"/>
    <property type="match status" value="1"/>
</dbReference>
<comment type="function">
    <text evidence="5 6">Cell division protein that is involved in the assembly of the Z ring. May serve as a membrane anchor for the Z ring.</text>
</comment>
<dbReference type="EMBL" id="MFES01000025">
    <property type="protein sequence ID" value="OGE85591.1"/>
    <property type="molecule type" value="Genomic_DNA"/>
</dbReference>
<dbReference type="Gene3D" id="3.30.1490.110">
    <property type="match status" value="1"/>
</dbReference>
<dbReference type="PANTHER" id="PTHR32432:SF4">
    <property type="entry name" value="CELL DIVISION PROTEIN FTSA"/>
    <property type="match status" value="1"/>
</dbReference>
<comment type="similarity">
    <text evidence="5 6">Belongs to the FtsA/MreB family.</text>
</comment>
<gene>
    <name evidence="5" type="primary">ftsA</name>
    <name evidence="8" type="ORF">A3J48_04510</name>
</gene>
<protein>
    <recommendedName>
        <fullName evidence="5 6">Cell division protein FtsA</fullName>
    </recommendedName>
</protein>
<organism evidence="8 9">
    <name type="scientific">Candidatus Doudnabacteria bacterium RIFCSPHIGHO2_02_FULL_46_11</name>
    <dbReference type="NCBI Taxonomy" id="1817832"/>
    <lineage>
        <taxon>Bacteria</taxon>
        <taxon>Candidatus Doudnaibacteriota</taxon>
    </lineage>
</organism>
<keyword evidence="2 5" id="KW-0132">Cell division</keyword>
<sequence>MPREHYYVGLDVGSAKVKVVVGKFDPNTDQLSIVGTGEAPSAGLRRGVIVDLEEAVSSISQALDHAERMTGLSLNHAVVSVNGPHINTINSHGVIAVSRADGEITEHDLLRVIDASQAMQLPLNKEILHVIPKHFAVDGQGGIKDPVGMSGIRLEVESTIIEVSTPYLRNLQKCLKQVGLEVDELVLSSLASANSCLTKRHKEIGSVLIDLGAGTTGVVVYEEGQLLLASVVPIGQAHVTNDIAIGLRTTVDTAEEIKLKYGHTDPESLRKDSEIKLSEFDANEDEMVSRRHVVEIMEARIEEILSSVNKELKKINRDGQLPGGVVLVGGGANLPGIVDYAREKLRLPVVVGNPSSTLSSVIDRISDPMYGTGVGLVQWVAEEDLRHGSSGLGLSLGKKIADNPGVSKLKSWFKSFLP</sequence>
<proteinExistence type="inferred from homology"/>
<evidence type="ECO:0000313" key="9">
    <source>
        <dbReference type="Proteomes" id="UP000176786"/>
    </source>
</evidence>
<dbReference type="Gene3D" id="3.30.420.40">
    <property type="match status" value="2"/>
</dbReference>